<evidence type="ECO:0000313" key="1">
    <source>
        <dbReference type="EMBL" id="KAI3778649.1"/>
    </source>
</evidence>
<sequence length="74" mass="8323">MFVSESNGERKRMRFRESLGFGAIGATPHDIFAMNLGFFEDLSDGVRDGNTGEIEAEKFVSRWISLDGVLSFHH</sequence>
<reference evidence="1 2" key="2">
    <citation type="journal article" date="2022" name="Mol. Ecol. Resour.">
        <title>The genomes of chicory, endive, great burdock and yacon provide insights into Asteraceae paleo-polyploidization history and plant inulin production.</title>
        <authorList>
            <person name="Fan W."/>
            <person name="Wang S."/>
            <person name="Wang H."/>
            <person name="Wang A."/>
            <person name="Jiang F."/>
            <person name="Liu H."/>
            <person name="Zhao H."/>
            <person name="Xu D."/>
            <person name="Zhang Y."/>
        </authorList>
    </citation>
    <scope>NUCLEOTIDE SEQUENCE [LARGE SCALE GENOMIC DNA]</scope>
    <source>
        <strain evidence="2">cv. Punajuju</strain>
        <tissue evidence="1">Leaves</tissue>
    </source>
</reference>
<evidence type="ECO:0000313" key="2">
    <source>
        <dbReference type="Proteomes" id="UP001055811"/>
    </source>
</evidence>
<gene>
    <name evidence="1" type="ORF">L2E82_08031</name>
</gene>
<protein>
    <submittedName>
        <fullName evidence="1">Uncharacterized protein</fullName>
    </submittedName>
</protein>
<accession>A0ACB9G544</accession>
<dbReference type="EMBL" id="CM042010">
    <property type="protein sequence ID" value="KAI3778649.1"/>
    <property type="molecule type" value="Genomic_DNA"/>
</dbReference>
<name>A0ACB9G544_CICIN</name>
<organism evidence="1 2">
    <name type="scientific">Cichorium intybus</name>
    <name type="common">Chicory</name>
    <dbReference type="NCBI Taxonomy" id="13427"/>
    <lineage>
        <taxon>Eukaryota</taxon>
        <taxon>Viridiplantae</taxon>
        <taxon>Streptophyta</taxon>
        <taxon>Embryophyta</taxon>
        <taxon>Tracheophyta</taxon>
        <taxon>Spermatophyta</taxon>
        <taxon>Magnoliopsida</taxon>
        <taxon>eudicotyledons</taxon>
        <taxon>Gunneridae</taxon>
        <taxon>Pentapetalae</taxon>
        <taxon>asterids</taxon>
        <taxon>campanulids</taxon>
        <taxon>Asterales</taxon>
        <taxon>Asteraceae</taxon>
        <taxon>Cichorioideae</taxon>
        <taxon>Cichorieae</taxon>
        <taxon>Cichoriinae</taxon>
        <taxon>Cichorium</taxon>
    </lineage>
</organism>
<dbReference type="Proteomes" id="UP001055811">
    <property type="component" value="Linkage Group LG02"/>
</dbReference>
<proteinExistence type="predicted"/>
<reference evidence="2" key="1">
    <citation type="journal article" date="2022" name="Mol. Ecol. Resour.">
        <title>The genomes of chicory, endive, great burdock and yacon provide insights into Asteraceae palaeo-polyploidization history and plant inulin production.</title>
        <authorList>
            <person name="Fan W."/>
            <person name="Wang S."/>
            <person name="Wang H."/>
            <person name="Wang A."/>
            <person name="Jiang F."/>
            <person name="Liu H."/>
            <person name="Zhao H."/>
            <person name="Xu D."/>
            <person name="Zhang Y."/>
        </authorList>
    </citation>
    <scope>NUCLEOTIDE SEQUENCE [LARGE SCALE GENOMIC DNA]</scope>
    <source>
        <strain evidence="2">cv. Punajuju</strain>
    </source>
</reference>
<comment type="caution">
    <text evidence="1">The sequence shown here is derived from an EMBL/GenBank/DDBJ whole genome shotgun (WGS) entry which is preliminary data.</text>
</comment>
<keyword evidence="2" id="KW-1185">Reference proteome</keyword>